<organism evidence="2 3">
    <name type="scientific">Erwinia aphidicola</name>
    <dbReference type="NCBI Taxonomy" id="68334"/>
    <lineage>
        <taxon>Bacteria</taxon>
        <taxon>Pseudomonadati</taxon>
        <taxon>Pseudomonadota</taxon>
        <taxon>Gammaproteobacteria</taxon>
        <taxon>Enterobacterales</taxon>
        <taxon>Erwiniaceae</taxon>
        <taxon>Erwinia</taxon>
    </lineage>
</organism>
<dbReference type="RefSeq" id="WP_191150195.1">
    <property type="nucleotide sequence ID" value="NZ_JACXBP010000009.1"/>
</dbReference>
<name>A0ABU8DIF7_ERWAP</name>
<feature type="transmembrane region" description="Helical" evidence="1">
    <location>
        <begin position="7"/>
        <end position="24"/>
    </location>
</feature>
<evidence type="ECO:0000313" key="2">
    <source>
        <dbReference type="EMBL" id="MEI2683292.1"/>
    </source>
</evidence>
<protein>
    <recommendedName>
        <fullName evidence="4">FidL-like membrane protein</fullName>
    </recommendedName>
</protein>
<keyword evidence="3" id="KW-1185">Reference proteome</keyword>
<gene>
    <name evidence="2" type="ORF">V8N49_16720</name>
</gene>
<evidence type="ECO:0000256" key="1">
    <source>
        <dbReference type="SAM" id="Phobius"/>
    </source>
</evidence>
<dbReference type="EMBL" id="JBANEI010000013">
    <property type="protein sequence ID" value="MEI2683292.1"/>
    <property type="molecule type" value="Genomic_DNA"/>
</dbReference>
<comment type="caution">
    <text evidence="2">The sequence shown here is derived from an EMBL/GenBank/DDBJ whole genome shotgun (WGS) entry which is preliminary data.</text>
</comment>
<keyword evidence="1" id="KW-1133">Transmembrane helix</keyword>
<sequence>MKIKIQNVMLVISVIISMTLVFYAKKKENTFSCSSHVDYFFPKGSLHSDFQILMYSDETGLIIHRGSLIVGQEKYLINRQIDFIIKNKNKGGLLTLKLTGVEKNPNDSVPDEDAWNKSYSPGLQYYPLVLKTKGGDIIITENASPLYVCSQSN</sequence>
<dbReference type="Proteomes" id="UP001306592">
    <property type="component" value="Unassembled WGS sequence"/>
</dbReference>
<keyword evidence="1" id="KW-0472">Membrane</keyword>
<evidence type="ECO:0000313" key="3">
    <source>
        <dbReference type="Proteomes" id="UP001306592"/>
    </source>
</evidence>
<proteinExistence type="predicted"/>
<accession>A0ABU8DIF7</accession>
<evidence type="ECO:0008006" key="4">
    <source>
        <dbReference type="Google" id="ProtNLM"/>
    </source>
</evidence>
<keyword evidence="1" id="KW-0812">Transmembrane</keyword>
<reference evidence="2 3" key="1">
    <citation type="submission" date="2024-02" db="EMBL/GenBank/DDBJ databases">
        <title>First report Erwinia aphidicola in onion in Chile.</title>
        <authorList>
            <person name="Valenzuela M."/>
            <person name="Pena M."/>
            <person name="Dutta B."/>
        </authorList>
    </citation>
    <scope>NUCLEOTIDE SEQUENCE [LARGE SCALE GENOMIC DNA]</scope>
    <source>
        <strain evidence="2 3">QCJ3A</strain>
    </source>
</reference>